<evidence type="ECO:0000256" key="1">
    <source>
        <dbReference type="ARBA" id="ARBA00006040"/>
    </source>
</evidence>
<proteinExistence type="inferred from homology"/>
<dbReference type="Gene3D" id="1.20.1050.40">
    <property type="entry name" value="Endopeptidase. Chain P, domain 1"/>
    <property type="match status" value="1"/>
</dbReference>
<evidence type="ECO:0000256" key="4">
    <source>
        <dbReference type="ARBA" id="ARBA00022801"/>
    </source>
</evidence>
<feature type="domain" description="Peptidase M3A/M3B catalytic" evidence="8">
    <location>
        <begin position="239"/>
        <end position="682"/>
    </location>
</feature>
<gene>
    <name evidence="9" type="ORF">SAMN04488029_1350</name>
</gene>
<keyword evidence="2 7" id="KW-0645">Protease</keyword>
<dbReference type="InterPro" id="IPR024079">
    <property type="entry name" value="MetalloPept_cat_dom_sf"/>
</dbReference>
<keyword evidence="5 7" id="KW-0862">Zinc</keyword>
<keyword evidence="4 7" id="KW-0378">Hydrolase</keyword>
<sequence>MRFSYALSIIVPMFACQPAKETAETINNPFVVELNEPVDFANVTAADLKEYGEYTINQSAQAIAEIKAVNTPTFNNVFGSFDDISNNMATASNKSFLMYWTSPDSLIRATGLAGYKRIDSLSTGIYSDKDLFNQMVSFTETDEYKALSGKKKLLVDDLIDGLEQSGVGLNAEDLAAYKKLNKEINDLTAAYATNMNTANELLVLNEVGAEGLPENFKKTYAAGESRYEVPVINATSGPIMKNAAREMTRKNYYMKFNNRASDKNLAILDSLVQKRYELAQLMGYDTYADYNLVPKMAKNPANVWDFVNGLVEASKGKAKTDLEELDQARAKSSGGVDESLDPWDISYYKNEILKNQYNVDPEEIRNYLPMDDCLDGMFAVYQNLLNLEFKKVEGGSVWHAEVDMYEVYDQGRLKGRFYLDLFPRPNKETWFYCVPLVSGKSKDGGYEVPEAMLLGNFTRPTETLPSLLSHGELSTLFHEFGHIMDKMAYEGEYSLQSGSKSDFTEAMSQIFENWIWDYETVSSFAKHYETGEVLPEETFNNMLKAKNVSSGYSSIKSLRNCIYDLNLYNLYDPNNKVSTDDLWKKIDGEMGLMDGYVEGTHPQSSWIHINTHPVYYYGYLWSDVYAQDMFSEFEKNGLQDQATGVKYRKLILANGSQRDIVEAVEEFLGRPSNNEAYMKSLGL</sequence>
<dbReference type="Gene3D" id="1.10.1370.10">
    <property type="entry name" value="Neurolysin, domain 3"/>
    <property type="match status" value="1"/>
</dbReference>
<dbReference type="EMBL" id="FWYF01000001">
    <property type="protein sequence ID" value="SMD32989.1"/>
    <property type="molecule type" value="Genomic_DNA"/>
</dbReference>
<name>A0A1W2G8H9_REIFA</name>
<dbReference type="PANTHER" id="PTHR11804">
    <property type="entry name" value="PROTEASE M3 THIMET OLIGOPEPTIDASE-RELATED"/>
    <property type="match status" value="1"/>
</dbReference>
<dbReference type="GO" id="GO:0006518">
    <property type="term" value="P:peptide metabolic process"/>
    <property type="evidence" value="ECO:0007669"/>
    <property type="project" value="TreeGrafter"/>
</dbReference>
<dbReference type="GO" id="GO:0046872">
    <property type="term" value="F:metal ion binding"/>
    <property type="evidence" value="ECO:0007669"/>
    <property type="project" value="UniProtKB-UniRule"/>
</dbReference>
<evidence type="ECO:0000313" key="10">
    <source>
        <dbReference type="Proteomes" id="UP000192472"/>
    </source>
</evidence>
<dbReference type="InterPro" id="IPR024080">
    <property type="entry name" value="Neurolysin/TOP_N"/>
</dbReference>
<reference evidence="9 10" key="1">
    <citation type="submission" date="2017-04" db="EMBL/GenBank/DDBJ databases">
        <authorList>
            <person name="Afonso C.L."/>
            <person name="Miller P.J."/>
            <person name="Scott M.A."/>
            <person name="Spackman E."/>
            <person name="Goraichik I."/>
            <person name="Dimitrov K.M."/>
            <person name="Suarez D.L."/>
            <person name="Swayne D.E."/>
        </authorList>
    </citation>
    <scope>NUCLEOTIDE SEQUENCE [LARGE SCALE GENOMIC DNA]</scope>
    <source>
        <strain evidence="9 10">DSM 26133</strain>
    </source>
</reference>
<dbReference type="InterPro" id="IPR045090">
    <property type="entry name" value="Pept_M3A_M3B"/>
</dbReference>
<dbReference type="AlphaFoldDB" id="A0A1W2G8H9"/>
<evidence type="ECO:0000256" key="3">
    <source>
        <dbReference type="ARBA" id="ARBA00022723"/>
    </source>
</evidence>
<dbReference type="Proteomes" id="UP000192472">
    <property type="component" value="Unassembled WGS sequence"/>
</dbReference>
<evidence type="ECO:0000256" key="6">
    <source>
        <dbReference type="ARBA" id="ARBA00023049"/>
    </source>
</evidence>
<dbReference type="InterPro" id="IPR001567">
    <property type="entry name" value="Pept_M3A_M3B_dom"/>
</dbReference>
<dbReference type="PANTHER" id="PTHR11804:SF84">
    <property type="entry name" value="SACCHAROLYSIN"/>
    <property type="match status" value="1"/>
</dbReference>
<dbReference type="InterPro" id="IPR024077">
    <property type="entry name" value="Neurolysin/TOP_dom2"/>
</dbReference>
<dbReference type="CDD" id="cd06455">
    <property type="entry name" value="M3A_TOP"/>
    <property type="match status" value="1"/>
</dbReference>
<protein>
    <submittedName>
        <fullName evidence="9">Thimet oligopeptidase</fullName>
    </submittedName>
</protein>
<dbReference type="GO" id="GO:0004222">
    <property type="term" value="F:metalloendopeptidase activity"/>
    <property type="evidence" value="ECO:0007669"/>
    <property type="project" value="InterPro"/>
</dbReference>
<dbReference type="GO" id="GO:0006508">
    <property type="term" value="P:proteolysis"/>
    <property type="evidence" value="ECO:0007669"/>
    <property type="project" value="UniProtKB-KW"/>
</dbReference>
<keyword evidence="3 7" id="KW-0479">Metal-binding</keyword>
<dbReference type="STRING" id="692418.SAMN04488029_1350"/>
<evidence type="ECO:0000256" key="7">
    <source>
        <dbReference type="RuleBase" id="RU003435"/>
    </source>
</evidence>
<keyword evidence="10" id="KW-1185">Reference proteome</keyword>
<keyword evidence="6 7" id="KW-0482">Metalloprotease</keyword>
<organism evidence="9 10">
    <name type="scientific">Reichenbachiella faecimaris</name>
    <dbReference type="NCBI Taxonomy" id="692418"/>
    <lineage>
        <taxon>Bacteria</taxon>
        <taxon>Pseudomonadati</taxon>
        <taxon>Bacteroidota</taxon>
        <taxon>Cytophagia</taxon>
        <taxon>Cytophagales</taxon>
        <taxon>Reichenbachiellaceae</taxon>
        <taxon>Reichenbachiella</taxon>
    </lineage>
</organism>
<dbReference type="Pfam" id="PF01432">
    <property type="entry name" value="Peptidase_M3"/>
    <property type="match status" value="1"/>
</dbReference>
<dbReference type="RefSeq" id="WP_084371621.1">
    <property type="nucleotide sequence ID" value="NZ_FWYF01000001.1"/>
</dbReference>
<comment type="cofactor">
    <cofactor evidence="7">
        <name>Zn(2+)</name>
        <dbReference type="ChEBI" id="CHEBI:29105"/>
    </cofactor>
    <text evidence="7">Binds 1 zinc ion.</text>
</comment>
<evidence type="ECO:0000259" key="8">
    <source>
        <dbReference type="Pfam" id="PF01432"/>
    </source>
</evidence>
<evidence type="ECO:0000256" key="2">
    <source>
        <dbReference type="ARBA" id="ARBA00022670"/>
    </source>
</evidence>
<dbReference type="SUPFAM" id="SSF55486">
    <property type="entry name" value="Metalloproteases ('zincins'), catalytic domain"/>
    <property type="match status" value="1"/>
</dbReference>
<dbReference type="OrthoDB" id="9773538at2"/>
<dbReference type="Gene3D" id="3.40.390.10">
    <property type="entry name" value="Collagenase (Catalytic Domain)"/>
    <property type="match status" value="1"/>
</dbReference>
<evidence type="ECO:0000256" key="5">
    <source>
        <dbReference type="ARBA" id="ARBA00022833"/>
    </source>
</evidence>
<evidence type="ECO:0000313" key="9">
    <source>
        <dbReference type="EMBL" id="SMD32989.1"/>
    </source>
</evidence>
<accession>A0A1W2G8H9</accession>
<comment type="similarity">
    <text evidence="1 7">Belongs to the peptidase M3 family.</text>
</comment>